<reference evidence="1" key="1">
    <citation type="submission" date="2020-09" db="EMBL/GenBank/DDBJ databases">
        <title>Genome-Enabled Discovery of Anthraquinone Biosynthesis in Senna tora.</title>
        <authorList>
            <person name="Kang S.-H."/>
            <person name="Pandey R.P."/>
            <person name="Lee C.-M."/>
            <person name="Sim J.-S."/>
            <person name="Jeong J.-T."/>
            <person name="Choi B.-S."/>
            <person name="Jung M."/>
            <person name="Ginzburg D."/>
            <person name="Zhao K."/>
            <person name="Won S.Y."/>
            <person name="Oh T.-J."/>
            <person name="Yu Y."/>
            <person name="Kim N.-H."/>
            <person name="Lee O.R."/>
            <person name="Lee T.-H."/>
            <person name="Bashyal P."/>
            <person name="Kim T.-S."/>
            <person name="Lee W.-H."/>
            <person name="Kawkins C."/>
            <person name="Kim C.-K."/>
            <person name="Kim J.S."/>
            <person name="Ahn B.O."/>
            <person name="Rhee S.Y."/>
            <person name="Sohng J.K."/>
        </authorList>
    </citation>
    <scope>NUCLEOTIDE SEQUENCE</scope>
    <source>
        <tissue evidence="1">Leaf</tissue>
    </source>
</reference>
<dbReference type="EMBL" id="JAAIUW010000004">
    <property type="protein sequence ID" value="KAF7835666.1"/>
    <property type="molecule type" value="Genomic_DNA"/>
</dbReference>
<dbReference type="Proteomes" id="UP000634136">
    <property type="component" value="Unassembled WGS sequence"/>
</dbReference>
<organism evidence="1 2">
    <name type="scientific">Senna tora</name>
    <dbReference type="NCBI Taxonomy" id="362788"/>
    <lineage>
        <taxon>Eukaryota</taxon>
        <taxon>Viridiplantae</taxon>
        <taxon>Streptophyta</taxon>
        <taxon>Embryophyta</taxon>
        <taxon>Tracheophyta</taxon>
        <taxon>Spermatophyta</taxon>
        <taxon>Magnoliopsida</taxon>
        <taxon>eudicotyledons</taxon>
        <taxon>Gunneridae</taxon>
        <taxon>Pentapetalae</taxon>
        <taxon>rosids</taxon>
        <taxon>fabids</taxon>
        <taxon>Fabales</taxon>
        <taxon>Fabaceae</taxon>
        <taxon>Caesalpinioideae</taxon>
        <taxon>Cassia clade</taxon>
        <taxon>Senna</taxon>
    </lineage>
</organism>
<evidence type="ECO:0008006" key="3">
    <source>
        <dbReference type="Google" id="ProtNLM"/>
    </source>
</evidence>
<protein>
    <recommendedName>
        <fullName evidence="3">F-box domain-containing protein</fullName>
    </recommendedName>
</protein>
<gene>
    <name evidence="1" type="ORF">G2W53_010525</name>
</gene>
<evidence type="ECO:0000313" key="1">
    <source>
        <dbReference type="EMBL" id="KAF7835666.1"/>
    </source>
</evidence>
<name>A0A835CBH2_9FABA</name>
<evidence type="ECO:0000313" key="2">
    <source>
        <dbReference type="Proteomes" id="UP000634136"/>
    </source>
</evidence>
<dbReference type="AlphaFoldDB" id="A0A835CBH2"/>
<comment type="caution">
    <text evidence="1">The sequence shown here is derived from an EMBL/GenBank/DDBJ whole genome shotgun (WGS) entry which is preliminary data.</text>
</comment>
<proteinExistence type="predicted"/>
<sequence>MEDIFSNPIGIPSHLMCKIIGSLPAEDISKVPYVSYNWYLTCKKSSFIKEHSSCSRLNNFRHILFCVLDLDGGALPFFLQLHPLVDNERAVVTFSRIPSFLAQAAKNGEFCILVIWDSVDGDARTFMSVFCSFTRTWCDAPQPVYGAKGIFKESIHIDGYIYWLSAEKDTALGIATWTNVTEYHKTYNIWLTQHSEDGEIGWFRHRRIDNSPTLLRFLDFTGDYLIVITEKMQFYDDEEHNISQGLIFLESQDVGIIRLMTSPYTDPFAVKKMFSFFQLLG</sequence>
<keyword evidence="2" id="KW-1185">Reference proteome</keyword>
<dbReference type="OrthoDB" id="1372290at2759"/>
<accession>A0A835CBH2</accession>